<dbReference type="AlphaFoldDB" id="A0A2A5MQU3"/>
<dbReference type="Proteomes" id="UP000217648">
    <property type="component" value="Unassembled WGS sequence"/>
</dbReference>
<reference evidence="1 2" key="1">
    <citation type="submission" date="2017-09" db="EMBL/GenBank/DDBJ databases">
        <title>Mdr eskape-Ghana.</title>
        <authorList>
            <person name="Agyepong N."/>
            <person name="Janice J."/>
            <person name="Samuelsen O."/>
            <person name="Owusu-Ofori A."/>
            <person name="Sundsfjord A."/>
            <person name="Essack S."/>
            <person name="Pedersen T."/>
        </authorList>
    </citation>
    <scope>NUCLEOTIDE SEQUENCE [LARGE SCALE GENOMIC DNA]</scope>
    <source>
        <strain evidence="1 2">46</strain>
    </source>
</reference>
<dbReference type="InterPro" id="IPR002641">
    <property type="entry name" value="PNPLA_dom"/>
</dbReference>
<dbReference type="Pfam" id="PF01734">
    <property type="entry name" value="Patatin"/>
    <property type="match status" value="1"/>
</dbReference>
<dbReference type="GO" id="GO:0016042">
    <property type="term" value="P:lipid catabolic process"/>
    <property type="evidence" value="ECO:0007669"/>
    <property type="project" value="UniProtKB-UniRule"/>
</dbReference>
<dbReference type="SUPFAM" id="SSF52151">
    <property type="entry name" value="FabD/lysophospholipase-like"/>
    <property type="match status" value="1"/>
</dbReference>
<dbReference type="InterPro" id="IPR052580">
    <property type="entry name" value="Lipid_Hydrolase"/>
</dbReference>
<comment type="caution">
    <text evidence="1">The sequence shown here is derived from an EMBL/GenBank/DDBJ whole genome shotgun (WGS) entry which is preliminary data.</text>
</comment>
<name>A0A2A5MQU3_9ENTR</name>
<dbReference type="EMBL" id="NXHG01000001">
    <property type="protein sequence ID" value="PCM63246.1"/>
    <property type="molecule type" value="Genomic_DNA"/>
</dbReference>
<dbReference type="GO" id="GO:0016787">
    <property type="term" value="F:hydrolase activity"/>
    <property type="evidence" value="ECO:0007669"/>
    <property type="project" value="UniProtKB-UniRule"/>
</dbReference>
<organism evidence="1 2">
    <name type="scientific">Klebsiella quasipneumoniae</name>
    <dbReference type="NCBI Taxonomy" id="1463165"/>
    <lineage>
        <taxon>Bacteria</taxon>
        <taxon>Pseudomonadati</taxon>
        <taxon>Pseudomonadota</taxon>
        <taxon>Gammaproteobacteria</taxon>
        <taxon>Enterobacterales</taxon>
        <taxon>Enterobacteriaceae</taxon>
        <taxon>Klebsiella/Raoultella group</taxon>
        <taxon>Klebsiella</taxon>
        <taxon>Klebsiella pneumoniae complex</taxon>
    </lineage>
</organism>
<dbReference type="PANTHER" id="PTHR46394">
    <property type="entry name" value="ANNEXIN"/>
    <property type="match status" value="1"/>
</dbReference>
<protein>
    <submittedName>
        <fullName evidence="1">Esterase</fullName>
    </submittedName>
</protein>
<dbReference type="PROSITE" id="PS51635">
    <property type="entry name" value="PNPLA"/>
    <property type="match status" value="1"/>
</dbReference>
<sequence>MSLSVNRYLKEVEEIKNKATALSNKEFSDTIDENGHQYVDLVMEGGGVLGLALVGYIYILEQAGIRFIGIAGTSAGSIAALLLSAIDVPEKEKSERLIDMIANMPINTFIDGKKDGDYDPKKFMDTATGLMNSKNKSGFKYFSAFLRFLTTTDNLKIMQGLNRGDEFESWLKKQLSSFNIYTVNDLRKRMATTPYGWKLRSTSIDKSSQLEGKQSLDELDVNHDYLCLITADLATEYKVELPVMAELYWEKANDVNPAVFCRCSMSIPFVFQPYTVKIPHMDNNLQLKWQKYTGISFQSRLATRFPPPIACFVDGGIMSNFPIDVFHNPTKVPARPTFGVKLQLDDHSHEINSTLDIFAQSFNTARHAMNYDFIKKNPDYNKLVSFIDTGDIGWLDFSMCDANKLKLFRLGAETAYQFLINFDWHNYKKIRRDITSAYQTSLPLAKLNRYFKNK</sequence>
<evidence type="ECO:0000313" key="1">
    <source>
        <dbReference type="EMBL" id="PCM63246.1"/>
    </source>
</evidence>
<dbReference type="RefSeq" id="WP_017899564.1">
    <property type="nucleotide sequence ID" value="NZ_BILL01000001.1"/>
</dbReference>
<dbReference type="PANTHER" id="PTHR46394:SF1">
    <property type="entry name" value="PNPLA DOMAIN-CONTAINING PROTEIN"/>
    <property type="match status" value="1"/>
</dbReference>
<proteinExistence type="predicted"/>
<dbReference type="Gene3D" id="3.40.1090.10">
    <property type="entry name" value="Cytosolic phospholipase A2 catalytic domain"/>
    <property type="match status" value="1"/>
</dbReference>
<dbReference type="InterPro" id="IPR016035">
    <property type="entry name" value="Acyl_Trfase/lysoPLipase"/>
</dbReference>
<gene>
    <name evidence="1" type="ORF">CP911_01400</name>
</gene>
<evidence type="ECO:0000313" key="2">
    <source>
        <dbReference type="Proteomes" id="UP000217648"/>
    </source>
</evidence>
<accession>A0A2A5MQU3</accession>